<evidence type="ECO:0000313" key="2">
    <source>
        <dbReference type="EMBL" id="GFZ13660.1"/>
    </source>
</evidence>
<proteinExistence type="predicted"/>
<sequence length="47" mass="5116">MTPSSTETTSTFPPSDDTVIDRDDVDVSTISDETDLNLAPEDGDLNW</sequence>
<dbReference type="Proteomes" id="UP000585474">
    <property type="component" value="Unassembled WGS sequence"/>
</dbReference>
<comment type="caution">
    <text evidence="2">The sequence shown here is derived from an EMBL/GenBank/DDBJ whole genome shotgun (WGS) entry which is preliminary data.</text>
</comment>
<dbReference type="EMBL" id="BJWL01000023">
    <property type="protein sequence ID" value="GFZ13660.1"/>
    <property type="molecule type" value="Genomic_DNA"/>
</dbReference>
<accession>A0A7J0GS60</accession>
<feature type="compositionally biased region" description="Low complexity" evidence="1">
    <location>
        <begin position="1"/>
        <end position="17"/>
    </location>
</feature>
<protein>
    <submittedName>
        <fullName evidence="2">NFU domain protein 1</fullName>
    </submittedName>
</protein>
<gene>
    <name evidence="2" type="ORF">Acr_23g0020450</name>
</gene>
<dbReference type="AlphaFoldDB" id="A0A7J0GS60"/>
<organism evidence="2 3">
    <name type="scientific">Actinidia rufa</name>
    <dbReference type="NCBI Taxonomy" id="165716"/>
    <lineage>
        <taxon>Eukaryota</taxon>
        <taxon>Viridiplantae</taxon>
        <taxon>Streptophyta</taxon>
        <taxon>Embryophyta</taxon>
        <taxon>Tracheophyta</taxon>
        <taxon>Spermatophyta</taxon>
        <taxon>Magnoliopsida</taxon>
        <taxon>eudicotyledons</taxon>
        <taxon>Gunneridae</taxon>
        <taxon>Pentapetalae</taxon>
        <taxon>asterids</taxon>
        <taxon>Ericales</taxon>
        <taxon>Actinidiaceae</taxon>
        <taxon>Actinidia</taxon>
    </lineage>
</organism>
<reference evidence="2 3" key="1">
    <citation type="submission" date="2019-07" db="EMBL/GenBank/DDBJ databases">
        <title>De Novo Assembly of kiwifruit Actinidia rufa.</title>
        <authorList>
            <person name="Sugita-Konishi S."/>
            <person name="Sato K."/>
            <person name="Mori E."/>
            <person name="Abe Y."/>
            <person name="Kisaki G."/>
            <person name="Hamano K."/>
            <person name="Suezawa K."/>
            <person name="Otani M."/>
            <person name="Fukuda T."/>
            <person name="Manabe T."/>
            <person name="Gomi K."/>
            <person name="Tabuchi M."/>
            <person name="Akimitsu K."/>
            <person name="Kataoka I."/>
        </authorList>
    </citation>
    <scope>NUCLEOTIDE SEQUENCE [LARGE SCALE GENOMIC DNA]</scope>
    <source>
        <strain evidence="3">cv. Fuchu</strain>
    </source>
</reference>
<keyword evidence="3" id="KW-1185">Reference proteome</keyword>
<feature type="region of interest" description="Disordered" evidence="1">
    <location>
        <begin position="1"/>
        <end position="23"/>
    </location>
</feature>
<evidence type="ECO:0000313" key="3">
    <source>
        <dbReference type="Proteomes" id="UP000585474"/>
    </source>
</evidence>
<name>A0A7J0GS60_9ERIC</name>
<evidence type="ECO:0000256" key="1">
    <source>
        <dbReference type="SAM" id="MobiDB-lite"/>
    </source>
</evidence>